<dbReference type="AlphaFoldDB" id="A0A914X6I3"/>
<keyword evidence="2" id="KW-1185">Reference proteome</keyword>
<keyword evidence="1" id="KW-0732">Signal</keyword>
<organism evidence="2 3">
    <name type="scientific">Plectus sambesii</name>
    <dbReference type="NCBI Taxonomy" id="2011161"/>
    <lineage>
        <taxon>Eukaryota</taxon>
        <taxon>Metazoa</taxon>
        <taxon>Ecdysozoa</taxon>
        <taxon>Nematoda</taxon>
        <taxon>Chromadorea</taxon>
        <taxon>Plectida</taxon>
        <taxon>Plectina</taxon>
        <taxon>Plectoidea</taxon>
        <taxon>Plectidae</taxon>
        <taxon>Plectus</taxon>
    </lineage>
</organism>
<dbReference type="WBParaSite" id="PSAMB.scaffold6935size8564.g29383.t1">
    <property type="protein sequence ID" value="PSAMB.scaffold6935size8564.g29383.t1"/>
    <property type="gene ID" value="PSAMB.scaffold6935size8564.g29383"/>
</dbReference>
<evidence type="ECO:0000313" key="2">
    <source>
        <dbReference type="Proteomes" id="UP000887566"/>
    </source>
</evidence>
<feature type="signal peptide" evidence="1">
    <location>
        <begin position="1"/>
        <end position="24"/>
    </location>
</feature>
<reference evidence="3" key="1">
    <citation type="submission" date="2022-11" db="UniProtKB">
        <authorList>
            <consortium name="WormBaseParasite"/>
        </authorList>
    </citation>
    <scope>IDENTIFICATION</scope>
</reference>
<dbReference type="Proteomes" id="UP000887566">
    <property type="component" value="Unplaced"/>
</dbReference>
<evidence type="ECO:0000313" key="3">
    <source>
        <dbReference type="WBParaSite" id="PSAMB.scaffold6935size8564.g29383.t1"/>
    </source>
</evidence>
<protein>
    <submittedName>
        <fullName evidence="3">Uncharacterized protein</fullName>
    </submittedName>
</protein>
<sequence length="76" mass="7555">MANFSTVFGIAVLLLTFGLQPAVGRPDAYATCMATCYTLWLGGLVTASTITASSGGLLAPFVAAAATTMATAGGSY</sequence>
<feature type="chain" id="PRO_5037241501" evidence="1">
    <location>
        <begin position="25"/>
        <end position="76"/>
    </location>
</feature>
<name>A0A914X6I3_9BILA</name>
<evidence type="ECO:0000256" key="1">
    <source>
        <dbReference type="SAM" id="SignalP"/>
    </source>
</evidence>
<proteinExistence type="predicted"/>
<accession>A0A914X6I3</accession>